<protein>
    <submittedName>
        <fullName evidence="2">Uncharacterized protein</fullName>
    </submittedName>
</protein>
<keyword evidence="1" id="KW-0472">Membrane</keyword>
<organism evidence="2">
    <name type="scientific">Anguilla anguilla</name>
    <name type="common">European freshwater eel</name>
    <name type="synonym">Muraena anguilla</name>
    <dbReference type="NCBI Taxonomy" id="7936"/>
    <lineage>
        <taxon>Eukaryota</taxon>
        <taxon>Metazoa</taxon>
        <taxon>Chordata</taxon>
        <taxon>Craniata</taxon>
        <taxon>Vertebrata</taxon>
        <taxon>Euteleostomi</taxon>
        <taxon>Actinopterygii</taxon>
        <taxon>Neopterygii</taxon>
        <taxon>Teleostei</taxon>
        <taxon>Anguilliformes</taxon>
        <taxon>Anguillidae</taxon>
        <taxon>Anguilla</taxon>
    </lineage>
</organism>
<evidence type="ECO:0000313" key="2">
    <source>
        <dbReference type="EMBL" id="JAH92132.1"/>
    </source>
</evidence>
<name>A0A0E9WP39_ANGAN</name>
<reference evidence="2" key="1">
    <citation type="submission" date="2014-11" db="EMBL/GenBank/DDBJ databases">
        <authorList>
            <person name="Amaro Gonzalez C."/>
        </authorList>
    </citation>
    <scope>NUCLEOTIDE SEQUENCE</scope>
</reference>
<sequence length="77" mass="9420">MQSDFCCSFQYLKDMKYTVVFSIFFPTQKRQIIAIYNQNTFLKKISYRLVLLSFFAFVNIFCTFYITEFKRFSFHSK</sequence>
<keyword evidence="1" id="KW-1133">Transmembrane helix</keyword>
<proteinExistence type="predicted"/>
<reference evidence="2" key="2">
    <citation type="journal article" date="2015" name="Fish Shellfish Immunol.">
        <title>Early steps in the European eel (Anguilla anguilla)-Vibrio vulnificus interaction in the gills: Role of the RtxA13 toxin.</title>
        <authorList>
            <person name="Callol A."/>
            <person name="Pajuelo D."/>
            <person name="Ebbesson L."/>
            <person name="Teles M."/>
            <person name="MacKenzie S."/>
            <person name="Amaro C."/>
        </authorList>
    </citation>
    <scope>NUCLEOTIDE SEQUENCE</scope>
</reference>
<accession>A0A0E9WP39</accession>
<dbReference type="EMBL" id="GBXM01016445">
    <property type="protein sequence ID" value="JAH92132.1"/>
    <property type="molecule type" value="Transcribed_RNA"/>
</dbReference>
<dbReference type="AlphaFoldDB" id="A0A0E9WP39"/>
<keyword evidence="1" id="KW-0812">Transmembrane</keyword>
<evidence type="ECO:0000256" key="1">
    <source>
        <dbReference type="SAM" id="Phobius"/>
    </source>
</evidence>
<feature type="transmembrane region" description="Helical" evidence="1">
    <location>
        <begin position="45"/>
        <end position="67"/>
    </location>
</feature>